<organism evidence="3 4">
    <name type="scientific">Flavobacterium alkalisoli</name>
    <dbReference type="NCBI Taxonomy" id="2602769"/>
    <lineage>
        <taxon>Bacteria</taxon>
        <taxon>Pseudomonadati</taxon>
        <taxon>Bacteroidota</taxon>
        <taxon>Flavobacteriia</taxon>
        <taxon>Flavobacteriales</taxon>
        <taxon>Flavobacteriaceae</taxon>
        <taxon>Flavobacterium</taxon>
    </lineage>
</organism>
<dbReference type="KEGG" id="fak:FUA48_01865"/>
<dbReference type="OrthoDB" id="9792011at2"/>
<dbReference type="Proteomes" id="UP000321222">
    <property type="component" value="Chromosome"/>
</dbReference>
<evidence type="ECO:0000313" key="4">
    <source>
        <dbReference type="Proteomes" id="UP000321222"/>
    </source>
</evidence>
<gene>
    <name evidence="3" type="ORF">FUA48_01865</name>
</gene>
<name>A0A5B9FM80_9FLAO</name>
<feature type="domain" description="DUF4397" evidence="2">
    <location>
        <begin position="154"/>
        <end position="211"/>
    </location>
</feature>
<feature type="domain" description="DUF4397" evidence="2">
    <location>
        <begin position="41"/>
        <end position="150"/>
    </location>
</feature>
<keyword evidence="4" id="KW-1185">Reference proteome</keyword>
<dbReference type="AlphaFoldDB" id="A0A5B9FM80"/>
<dbReference type="PROSITE" id="PS51257">
    <property type="entry name" value="PROKAR_LIPOPROTEIN"/>
    <property type="match status" value="1"/>
</dbReference>
<dbReference type="RefSeq" id="WP_147581855.1">
    <property type="nucleotide sequence ID" value="NZ_CP042831.1"/>
</dbReference>
<dbReference type="EMBL" id="CP042831">
    <property type="protein sequence ID" value="QEE48363.1"/>
    <property type="molecule type" value="Genomic_DNA"/>
</dbReference>
<feature type="chain" id="PRO_5022897565" evidence="1">
    <location>
        <begin position="24"/>
        <end position="229"/>
    </location>
</feature>
<dbReference type="InterPro" id="IPR025510">
    <property type="entry name" value="DUF4397"/>
</dbReference>
<sequence>MKIRFFKAIMAAASLLLLGSCNVDDDYTYYYPSNNIALGIIANASPDSDGLFFYADQNDINQNPLEYTNAAGYYNFYLGDRTFSIQDSDGHELTTLDKTLTAGDFFTLFAVNNLDAIELIAYDDLLEYPAVNHAGIRFINLSPDAPAINIATETDDLATALEFKQATDFMEIPAGTYTITYTDDNDTTLYTDVDMVFTAGKIYTIYTKGYVTPPAGSEDTFSTKRMRNY</sequence>
<evidence type="ECO:0000313" key="3">
    <source>
        <dbReference type="EMBL" id="QEE48363.1"/>
    </source>
</evidence>
<reference evidence="3 4" key="1">
    <citation type="submission" date="2019-08" db="EMBL/GenBank/DDBJ databases">
        <title>Flavobacterium alkalisoli sp. nov., isolated from rhizosphere soil of Suaeda salsa.</title>
        <authorList>
            <person name="Sun J.-Q."/>
            <person name="Xu L."/>
        </authorList>
    </citation>
    <scope>NUCLEOTIDE SEQUENCE [LARGE SCALE GENOMIC DNA]</scope>
    <source>
        <strain evidence="3 4">XS-5</strain>
    </source>
</reference>
<dbReference type="Pfam" id="PF14344">
    <property type="entry name" value="DUF4397"/>
    <property type="match status" value="2"/>
</dbReference>
<feature type="signal peptide" evidence="1">
    <location>
        <begin position="1"/>
        <end position="23"/>
    </location>
</feature>
<evidence type="ECO:0000259" key="2">
    <source>
        <dbReference type="Pfam" id="PF14344"/>
    </source>
</evidence>
<proteinExistence type="predicted"/>
<keyword evidence="1" id="KW-0732">Signal</keyword>
<accession>A0A5B9FM80</accession>
<evidence type="ECO:0000256" key="1">
    <source>
        <dbReference type="SAM" id="SignalP"/>
    </source>
</evidence>
<protein>
    <submittedName>
        <fullName evidence="3">DUF4397 domain-containing protein</fullName>
    </submittedName>
</protein>